<dbReference type="PANTHER" id="PTHR23421">
    <property type="entry name" value="BETA-GALACTOSIDASE RELATED"/>
    <property type="match status" value="1"/>
</dbReference>
<dbReference type="SUPFAM" id="SSF51445">
    <property type="entry name" value="(Trans)glycosidases"/>
    <property type="match status" value="1"/>
</dbReference>
<comment type="similarity">
    <text evidence="1">Belongs to the glycosyl hydrolase 35 family.</text>
</comment>
<dbReference type="PRINTS" id="PR00742">
    <property type="entry name" value="GLHYDRLASE35"/>
</dbReference>
<dbReference type="GO" id="GO:0004553">
    <property type="term" value="F:hydrolase activity, hydrolyzing O-glycosyl compounds"/>
    <property type="evidence" value="ECO:0007669"/>
    <property type="project" value="InterPro"/>
</dbReference>
<dbReference type="InterPro" id="IPR001944">
    <property type="entry name" value="Glycoside_Hdrlase_35"/>
</dbReference>
<dbReference type="InterPro" id="IPR048912">
    <property type="entry name" value="BetaGal1-like_ABD1"/>
</dbReference>
<organism evidence="7">
    <name type="scientific">Graphocephala atropunctata</name>
    <dbReference type="NCBI Taxonomy" id="36148"/>
    <lineage>
        <taxon>Eukaryota</taxon>
        <taxon>Metazoa</taxon>
        <taxon>Ecdysozoa</taxon>
        <taxon>Arthropoda</taxon>
        <taxon>Hexapoda</taxon>
        <taxon>Insecta</taxon>
        <taxon>Pterygota</taxon>
        <taxon>Neoptera</taxon>
        <taxon>Paraneoptera</taxon>
        <taxon>Hemiptera</taxon>
        <taxon>Auchenorrhyncha</taxon>
        <taxon>Membracoidea</taxon>
        <taxon>Cicadellidae</taxon>
        <taxon>Cicadellinae</taxon>
        <taxon>Cicadellini</taxon>
        <taxon>Graphocephala</taxon>
    </lineage>
</organism>
<dbReference type="EMBL" id="GEBQ01002537">
    <property type="protein sequence ID" value="JAT37440.1"/>
    <property type="molecule type" value="Transcribed_RNA"/>
</dbReference>
<dbReference type="InterPro" id="IPR008979">
    <property type="entry name" value="Galactose-bd-like_sf"/>
</dbReference>
<dbReference type="Pfam" id="PF21317">
    <property type="entry name" value="BetaGal_ABD_1"/>
    <property type="match status" value="1"/>
</dbReference>
<feature type="domain" description="Beta-galactosidase 1-like first all-beta" evidence="5">
    <location>
        <begin position="220"/>
        <end position="327"/>
    </location>
</feature>
<dbReference type="InterPro" id="IPR048913">
    <property type="entry name" value="BetaGal_gal-bd"/>
</dbReference>
<dbReference type="InterPro" id="IPR017853">
    <property type="entry name" value="GH"/>
</dbReference>
<keyword evidence="2" id="KW-0378">Hydrolase</keyword>
<name>A0A1B6MNC2_9HEMI</name>
<dbReference type="SUPFAM" id="SSF49785">
    <property type="entry name" value="Galactose-binding domain-like"/>
    <property type="match status" value="1"/>
</dbReference>
<proteinExistence type="inferred from homology"/>
<evidence type="ECO:0000256" key="1">
    <source>
        <dbReference type="ARBA" id="ARBA00009809"/>
    </source>
</evidence>
<evidence type="ECO:0000259" key="4">
    <source>
        <dbReference type="Pfam" id="PF01301"/>
    </source>
</evidence>
<feature type="domain" description="Beta-galactosidase galactose-binding" evidence="6">
    <location>
        <begin position="349"/>
        <end position="413"/>
    </location>
</feature>
<gene>
    <name evidence="7" type="ORF">g.26562</name>
</gene>
<dbReference type="Pfam" id="PF21467">
    <property type="entry name" value="BetaGal_gal-bd"/>
    <property type="match status" value="1"/>
</dbReference>
<keyword evidence="3" id="KW-0326">Glycosidase</keyword>
<evidence type="ECO:0000313" key="7">
    <source>
        <dbReference type="EMBL" id="JAT37440.1"/>
    </source>
</evidence>
<protein>
    <submittedName>
        <fullName evidence="7">Uncharacterized protein</fullName>
    </submittedName>
</protein>
<evidence type="ECO:0000259" key="6">
    <source>
        <dbReference type="Pfam" id="PF21467"/>
    </source>
</evidence>
<evidence type="ECO:0000256" key="2">
    <source>
        <dbReference type="ARBA" id="ARBA00022801"/>
    </source>
</evidence>
<dbReference type="AlphaFoldDB" id="A0A1B6MNC2"/>
<dbReference type="Gene3D" id="2.60.120.260">
    <property type="entry name" value="Galactose-binding domain-like"/>
    <property type="match status" value="2"/>
</dbReference>
<dbReference type="InterPro" id="IPR031330">
    <property type="entry name" value="Gly_Hdrlase_35_cat"/>
</dbReference>
<dbReference type="Pfam" id="PF01301">
    <property type="entry name" value="Glyco_hydro_35"/>
    <property type="match status" value="1"/>
</dbReference>
<reference evidence="7" key="1">
    <citation type="submission" date="2015-11" db="EMBL/GenBank/DDBJ databases">
        <title>De novo transcriptome assembly of four potential Pierce s Disease insect vectors from Arizona vineyards.</title>
        <authorList>
            <person name="Tassone E.E."/>
        </authorList>
    </citation>
    <scope>NUCLEOTIDE SEQUENCE</scope>
</reference>
<dbReference type="Gene3D" id="3.20.20.80">
    <property type="entry name" value="Glycosidases"/>
    <property type="match status" value="1"/>
</dbReference>
<feature type="domain" description="Glycoside hydrolase 35 catalytic" evidence="4">
    <location>
        <begin position="1"/>
        <end position="177"/>
    </location>
</feature>
<sequence>MLQVENEYGSYSACDRNYTRWLRDVFRSYVGDKAVLFTTDGAGSGYLKCGTIPGVLATVDFGPTRNVSRQFDALRQYQKHGPLVNSEFYTGWLTHWGDPKMGTRVTQDIVNSTRQLLALNASFNFYVFHGGTSFGFSTGANIPPFLPQVTSYDFDAPISESGNLTEKYYAIRAVISEFMPVPDIPVRSSGTRDYGTVRLEPKVSLFDSDTATRYPDFQYPQTFEALQQYSGYMLYETRLPPGLSGIGYLVANNVHDRTIVFLDKVPVGMLSRTDHMYQLVLAGKPRHTLGLLVENQGHINYQNMTDLKGLIENVTLNGDTLTGWRHTGYPMTNVGHIATQPSSSSVALPAFFGGRFRLPPVTLGDSQPLGTFVDMTGWGKGVLYVNGFNLGRYWPEVGPQMSLYLPGSLLRQNNILLLMELGTRHPNSSVRLVARPIVKQSHRIHDHIYSDINVHLVH</sequence>
<evidence type="ECO:0000256" key="3">
    <source>
        <dbReference type="ARBA" id="ARBA00023295"/>
    </source>
</evidence>
<dbReference type="GO" id="GO:0005975">
    <property type="term" value="P:carbohydrate metabolic process"/>
    <property type="evidence" value="ECO:0007669"/>
    <property type="project" value="InterPro"/>
</dbReference>
<evidence type="ECO:0000259" key="5">
    <source>
        <dbReference type="Pfam" id="PF21317"/>
    </source>
</evidence>
<accession>A0A1B6MNC2</accession>